<keyword evidence="4" id="KW-1185">Reference proteome</keyword>
<evidence type="ECO:0000313" key="4">
    <source>
        <dbReference type="Proteomes" id="UP000324585"/>
    </source>
</evidence>
<dbReference type="OrthoDB" id="73465at2759"/>
<keyword evidence="2" id="KW-0812">Transmembrane</keyword>
<evidence type="ECO:0000313" key="3">
    <source>
        <dbReference type="EMBL" id="KAA8499070.1"/>
    </source>
</evidence>
<dbReference type="AlphaFoldDB" id="A0A5J4Z7D4"/>
<proteinExistence type="predicted"/>
<feature type="transmembrane region" description="Helical" evidence="2">
    <location>
        <begin position="369"/>
        <end position="394"/>
    </location>
</feature>
<keyword evidence="2" id="KW-1133">Transmembrane helix</keyword>
<keyword evidence="2" id="KW-0472">Membrane</keyword>
<feature type="region of interest" description="Disordered" evidence="1">
    <location>
        <begin position="463"/>
        <end position="511"/>
    </location>
</feature>
<organism evidence="3 4">
    <name type="scientific">Porphyridium purpureum</name>
    <name type="common">Red alga</name>
    <name type="synonym">Porphyridium cruentum</name>
    <dbReference type="NCBI Taxonomy" id="35688"/>
    <lineage>
        <taxon>Eukaryota</taxon>
        <taxon>Rhodophyta</taxon>
        <taxon>Bangiophyceae</taxon>
        <taxon>Porphyridiales</taxon>
        <taxon>Porphyridiaceae</taxon>
        <taxon>Porphyridium</taxon>
    </lineage>
</organism>
<name>A0A5J4Z7D4_PORPP</name>
<gene>
    <name evidence="3" type="ORF">FVE85_6655</name>
</gene>
<evidence type="ECO:0000256" key="2">
    <source>
        <dbReference type="SAM" id="Phobius"/>
    </source>
</evidence>
<sequence>MRFPGKASSPRPGTRWCLASMASMLRNMWNTPLLRLALASILAACSVGGAPVRDSLIGVSGGGRQTFSQSVFIFSSDLPSQFEPAVERAKLILEETWLSLVPVNVRLVFDEQLVGSALYGVGSPSDTMPYDGSYYTISAAEALARAPLNAEDAPDIIVRFNPAQNWHTQFNEVPPGRSVDFLTVLLHEVMHGLVFVGLAQVSEDGQRVALNPFDSNQLHIFDMFLASKSQKCVLRGVYGAEPDYKSANREVYLAATSLSDLVFLWSDRGVLQEYLLHAPSDFTQGVSIYHMSVSPQDPMLMSPGIQDGVQIHRFDTALIRMIDAMIYCGADCIPTQLCAPGTFSEPTLSPSPTPSPVPEQMIAGLPVPAFIGLVVGCAVAAIIISFLGIYCFVVNKRQEKREQRARKREQREMYKIQREQVARSAARNGYSARHGGVLFTRQNDSAYGTAKAEREEKLRYYREQKHARRSARRVAGNGISHSTSFRNRASFVGSKKSSGSGIMARSKPTRK</sequence>
<protein>
    <submittedName>
        <fullName evidence="3">Uncharacterized protein</fullName>
    </submittedName>
</protein>
<accession>A0A5J4Z7D4</accession>
<comment type="caution">
    <text evidence="3">The sequence shown here is derived from an EMBL/GenBank/DDBJ whole genome shotgun (WGS) entry which is preliminary data.</text>
</comment>
<evidence type="ECO:0000256" key="1">
    <source>
        <dbReference type="SAM" id="MobiDB-lite"/>
    </source>
</evidence>
<dbReference type="EMBL" id="VRMN01000001">
    <property type="protein sequence ID" value="KAA8499070.1"/>
    <property type="molecule type" value="Genomic_DNA"/>
</dbReference>
<reference evidence="4" key="1">
    <citation type="journal article" date="2019" name="Nat. Commun.">
        <title>Expansion of phycobilisome linker gene families in mesophilic red algae.</title>
        <authorList>
            <person name="Lee J."/>
            <person name="Kim D."/>
            <person name="Bhattacharya D."/>
            <person name="Yoon H.S."/>
        </authorList>
    </citation>
    <scope>NUCLEOTIDE SEQUENCE [LARGE SCALE GENOMIC DNA]</scope>
    <source>
        <strain evidence="4">CCMP 1328</strain>
    </source>
</reference>
<dbReference type="Proteomes" id="UP000324585">
    <property type="component" value="Unassembled WGS sequence"/>
</dbReference>